<comment type="caution">
    <text evidence="1">The sequence shown here is derived from an EMBL/GenBank/DDBJ whole genome shotgun (WGS) entry which is preliminary data.</text>
</comment>
<evidence type="ECO:0000313" key="1">
    <source>
        <dbReference type="EMBL" id="PFH59341.1"/>
    </source>
</evidence>
<evidence type="ECO:0000313" key="2">
    <source>
        <dbReference type="Proteomes" id="UP000037136"/>
    </source>
</evidence>
<name>A0A2A9PEA9_OPHUN</name>
<gene>
    <name evidence="1" type="ORF">XA68_12493</name>
</gene>
<proteinExistence type="predicted"/>
<keyword evidence="2" id="KW-1185">Reference proteome</keyword>
<dbReference type="EMBL" id="LAZP02000207">
    <property type="protein sequence ID" value="PFH59341.1"/>
    <property type="molecule type" value="Genomic_DNA"/>
</dbReference>
<organism evidence="1 2">
    <name type="scientific">Ophiocordyceps unilateralis</name>
    <name type="common">Zombie-ant fungus</name>
    <name type="synonym">Torrubia unilateralis</name>
    <dbReference type="NCBI Taxonomy" id="268505"/>
    <lineage>
        <taxon>Eukaryota</taxon>
        <taxon>Fungi</taxon>
        <taxon>Dikarya</taxon>
        <taxon>Ascomycota</taxon>
        <taxon>Pezizomycotina</taxon>
        <taxon>Sordariomycetes</taxon>
        <taxon>Hypocreomycetidae</taxon>
        <taxon>Hypocreales</taxon>
        <taxon>Ophiocordycipitaceae</taxon>
        <taxon>Ophiocordyceps</taxon>
    </lineage>
</organism>
<protein>
    <submittedName>
        <fullName evidence="1">Uncharacterized protein</fullName>
    </submittedName>
</protein>
<dbReference type="Proteomes" id="UP000037136">
    <property type="component" value="Unassembled WGS sequence"/>
</dbReference>
<reference evidence="1 2" key="2">
    <citation type="journal article" date="2017" name="Sci. Rep.">
        <title>Ant-infecting Ophiocordyceps genomes reveal a high diversity of potential behavioral manipulation genes and a possible major role for enterotoxins.</title>
        <authorList>
            <person name="de Bekker C."/>
            <person name="Ohm R.A."/>
            <person name="Evans H.C."/>
            <person name="Brachmann A."/>
            <person name="Hughes D.P."/>
        </authorList>
    </citation>
    <scope>NUCLEOTIDE SEQUENCE [LARGE SCALE GENOMIC DNA]</scope>
    <source>
        <strain evidence="1 2">SC16a</strain>
    </source>
</reference>
<dbReference type="AlphaFoldDB" id="A0A2A9PEA9"/>
<sequence length="172" mass="19698">MRQQLSPSPPNLTETCSQRAISRYNRLRENLVRRIAGTRTGLLVPETEADLFDKDDSKLSAFMTFVLEFAGTHRNLVKADPDSGRQVQPKAAGMAASDFRYVQDKGFEGIRPLGSYFTSLWTLQEICLRPDKNFATWDWKIKSQSDGTRIPIHGFITLWNSEELEKSRTYIH</sequence>
<accession>A0A2A9PEA9</accession>
<dbReference type="OrthoDB" id="2157530at2759"/>
<reference evidence="1 2" key="1">
    <citation type="journal article" date="2015" name="BMC Genomics">
        <title>Gene expression during zombie ant biting behavior reflects the complexity underlying fungal parasitic behavioral manipulation.</title>
        <authorList>
            <person name="de Bekker C."/>
            <person name="Ohm R.A."/>
            <person name="Loreto R.G."/>
            <person name="Sebastian A."/>
            <person name="Albert I."/>
            <person name="Merrow M."/>
            <person name="Brachmann A."/>
            <person name="Hughes D.P."/>
        </authorList>
    </citation>
    <scope>NUCLEOTIDE SEQUENCE [LARGE SCALE GENOMIC DNA]</scope>
    <source>
        <strain evidence="1 2">SC16a</strain>
    </source>
</reference>